<protein>
    <submittedName>
        <fullName evidence="1">Uncharacterized protein</fullName>
    </submittedName>
</protein>
<name>A0A517Z9B9_9PLAN</name>
<sequence>MTASAIVTLLFVSGAMPVRLEPAATRAWLLSTYPPAVARGEAAYDRLMMSIACENWRESGQREIVSARFAAFDGQIHLDFLRDDSAQFADLYFMRPGDSLIVHRENLVEGRPFCTVQPRDFESLISGIRSSYSLPFAPWYTGDLAICKMLSADDVSIHCVTLTDDPDLGRLCTVDWSYCIEHPRPPFGSFCFAVDRGWVLLSQTRMTDRRNGFVVRLDYDDSEIAGIPVIRSAEHSVIADGRQILKRRFERMWFTPLEAPADLIDPTVYRIASVLSPPVPVKPRLWRTALPAMIGLILLSLAIQVWRLQRGYLHPSSRRAGGPIVERQSRRRIAQDSSFRNE</sequence>
<reference evidence="1 2" key="1">
    <citation type="submission" date="2019-02" db="EMBL/GenBank/DDBJ databases">
        <title>Deep-cultivation of Planctomycetes and their phenomic and genomic characterization uncovers novel biology.</title>
        <authorList>
            <person name="Wiegand S."/>
            <person name="Jogler M."/>
            <person name="Boedeker C."/>
            <person name="Pinto D."/>
            <person name="Vollmers J."/>
            <person name="Rivas-Marin E."/>
            <person name="Kohn T."/>
            <person name="Peeters S.H."/>
            <person name="Heuer A."/>
            <person name="Rast P."/>
            <person name="Oberbeckmann S."/>
            <person name="Bunk B."/>
            <person name="Jeske O."/>
            <person name="Meyerdierks A."/>
            <person name="Storesund J.E."/>
            <person name="Kallscheuer N."/>
            <person name="Luecker S."/>
            <person name="Lage O.M."/>
            <person name="Pohl T."/>
            <person name="Merkel B.J."/>
            <person name="Hornburger P."/>
            <person name="Mueller R.-W."/>
            <person name="Bruemmer F."/>
            <person name="Labrenz M."/>
            <person name="Spormann A.M."/>
            <person name="Op den Camp H."/>
            <person name="Overmann J."/>
            <person name="Amann R."/>
            <person name="Jetten M.S.M."/>
            <person name="Mascher T."/>
            <person name="Medema M.H."/>
            <person name="Devos D.P."/>
            <person name="Kaster A.-K."/>
            <person name="Ovreas L."/>
            <person name="Rohde M."/>
            <person name="Galperin M.Y."/>
            <person name="Jogler C."/>
        </authorList>
    </citation>
    <scope>NUCLEOTIDE SEQUENCE [LARGE SCALE GENOMIC DNA]</scope>
    <source>
        <strain evidence="1 2">Mal4</strain>
    </source>
</reference>
<gene>
    <name evidence="1" type="ORF">Mal4_34010</name>
</gene>
<organism evidence="1 2">
    <name type="scientific">Maioricimonas rarisocia</name>
    <dbReference type="NCBI Taxonomy" id="2528026"/>
    <lineage>
        <taxon>Bacteria</taxon>
        <taxon>Pseudomonadati</taxon>
        <taxon>Planctomycetota</taxon>
        <taxon>Planctomycetia</taxon>
        <taxon>Planctomycetales</taxon>
        <taxon>Planctomycetaceae</taxon>
        <taxon>Maioricimonas</taxon>
    </lineage>
</organism>
<dbReference type="RefSeq" id="WP_145370286.1">
    <property type="nucleotide sequence ID" value="NZ_CP036275.1"/>
</dbReference>
<dbReference type="KEGG" id="mri:Mal4_34010"/>
<dbReference type="AlphaFoldDB" id="A0A517Z9B9"/>
<evidence type="ECO:0000313" key="2">
    <source>
        <dbReference type="Proteomes" id="UP000320496"/>
    </source>
</evidence>
<evidence type="ECO:0000313" key="1">
    <source>
        <dbReference type="EMBL" id="QDU39066.1"/>
    </source>
</evidence>
<dbReference type="EMBL" id="CP036275">
    <property type="protein sequence ID" value="QDU39066.1"/>
    <property type="molecule type" value="Genomic_DNA"/>
</dbReference>
<keyword evidence="2" id="KW-1185">Reference proteome</keyword>
<accession>A0A517Z9B9</accession>
<proteinExistence type="predicted"/>
<dbReference type="Proteomes" id="UP000320496">
    <property type="component" value="Chromosome"/>
</dbReference>